<keyword evidence="9" id="KW-1185">Reference proteome</keyword>
<evidence type="ECO:0000313" key="9">
    <source>
        <dbReference type="Proteomes" id="UP000036403"/>
    </source>
</evidence>
<evidence type="ECO:0000256" key="7">
    <source>
        <dbReference type="SAM" id="Phobius"/>
    </source>
</evidence>
<dbReference type="InterPro" id="IPR002259">
    <property type="entry name" value="Eqnu_transpt"/>
</dbReference>
<comment type="subcellular location">
    <subcellularLocation>
        <location evidence="1">Membrane</location>
        <topology evidence="1">Multi-pass membrane protein</topology>
    </subcellularLocation>
</comment>
<sequence>GESSAFLYFLAAVVISAAALIAFLPLIPKHNRLLESRLAGSMTNIQDAERAARKVTSPWRLFNKLRWLALGVALTFTVTMFFPVFTVKIRSVREDAGLLFHPAAFVPLAFLLWNLGDLGGRMAAVLPCSLKHMPFVLFLLAAARLGQLLLYFLCNLGGRGAVVASDSFYLFVVQLLFGLTNG</sequence>
<dbReference type="PANTHER" id="PTHR10332">
    <property type="entry name" value="EQUILIBRATIVE NUCLEOSIDE TRANSPORTER"/>
    <property type="match status" value="1"/>
</dbReference>
<dbReference type="EMBL" id="LBMM01035571">
    <property type="protein sequence ID" value="KMQ81428.1"/>
    <property type="molecule type" value="Genomic_DNA"/>
</dbReference>
<feature type="transmembrane region" description="Helical" evidence="7">
    <location>
        <begin position="67"/>
        <end position="86"/>
    </location>
</feature>
<proteinExistence type="inferred from homology"/>
<reference evidence="8 9" key="1">
    <citation type="submission" date="2015-04" db="EMBL/GenBank/DDBJ databases">
        <title>Lasius niger genome sequencing.</title>
        <authorList>
            <person name="Konorov E.A."/>
            <person name="Nikitin M.A."/>
            <person name="Kirill M.V."/>
            <person name="Chang P."/>
        </authorList>
    </citation>
    <scope>NUCLEOTIDE SEQUENCE [LARGE SCALE GENOMIC DNA]</scope>
    <source>
        <tissue evidence="8">Whole</tissue>
    </source>
</reference>
<comment type="similarity">
    <text evidence="2">Belongs to the SLC29A/ENT transporter (TC 2.A.57) family.</text>
</comment>
<dbReference type="Pfam" id="PF01733">
    <property type="entry name" value="Nucleoside_tran"/>
    <property type="match status" value="1"/>
</dbReference>
<evidence type="ECO:0000256" key="2">
    <source>
        <dbReference type="ARBA" id="ARBA00007965"/>
    </source>
</evidence>
<dbReference type="AlphaFoldDB" id="A0A0J7JT01"/>
<evidence type="ECO:0000313" key="8">
    <source>
        <dbReference type="EMBL" id="KMQ81428.1"/>
    </source>
</evidence>
<dbReference type="PANTHER" id="PTHR10332:SF88">
    <property type="entry name" value="EQUILIBRATIVE NUCLEOSIDE TRANSPORTER 1, ISOFORM A"/>
    <property type="match status" value="1"/>
</dbReference>
<dbReference type="GO" id="GO:0005886">
    <property type="term" value="C:plasma membrane"/>
    <property type="evidence" value="ECO:0007669"/>
    <property type="project" value="TreeGrafter"/>
</dbReference>
<protein>
    <submittedName>
        <fullName evidence="8">Nucleoside transporter family</fullName>
    </submittedName>
</protein>
<dbReference type="GO" id="GO:0015205">
    <property type="term" value="F:nucleobase transmembrane transporter activity"/>
    <property type="evidence" value="ECO:0007669"/>
    <property type="project" value="TreeGrafter"/>
</dbReference>
<evidence type="ECO:0000256" key="5">
    <source>
        <dbReference type="ARBA" id="ARBA00022989"/>
    </source>
</evidence>
<evidence type="ECO:0000256" key="6">
    <source>
        <dbReference type="ARBA" id="ARBA00023136"/>
    </source>
</evidence>
<dbReference type="OrthoDB" id="46396at2759"/>
<evidence type="ECO:0000256" key="3">
    <source>
        <dbReference type="ARBA" id="ARBA00022448"/>
    </source>
</evidence>
<feature type="non-terminal residue" evidence="8">
    <location>
        <position position="1"/>
    </location>
</feature>
<comment type="caution">
    <text evidence="8">The sequence shown here is derived from an EMBL/GenBank/DDBJ whole genome shotgun (WGS) entry which is preliminary data.</text>
</comment>
<accession>A0A0J7JT01</accession>
<evidence type="ECO:0000256" key="1">
    <source>
        <dbReference type="ARBA" id="ARBA00004141"/>
    </source>
</evidence>
<keyword evidence="3" id="KW-0813">Transport</keyword>
<evidence type="ECO:0000256" key="4">
    <source>
        <dbReference type="ARBA" id="ARBA00022692"/>
    </source>
</evidence>
<gene>
    <name evidence="8" type="ORF">RF55_26348</name>
</gene>
<dbReference type="Proteomes" id="UP000036403">
    <property type="component" value="Unassembled WGS sequence"/>
</dbReference>
<dbReference type="STRING" id="67767.A0A0J7JT01"/>
<dbReference type="PaxDb" id="67767-A0A0J7JT01"/>
<organism evidence="8 9">
    <name type="scientific">Lasius niger</name>
    <name type="common">Black garden ant</name>
    <dbReference type="NCBI Taxonomy" id="67767"/>
    <lineage>
        <taxon>Eukaryota</taxon>
        <taxon>Metazoa</taxon>
        <taxon>Ecdysozoa</taxon>
        <taxon>Arthropoda</taxon>
        <taxon>Hexapoda</taxon>
        <taxon>Insecta</taxon>
        <taxon>Pterygota</taxon>
        <taxon>Neoptera</taxon>
        <taxon>Endopterygota</taxon>
        <taxon>Hymenoptera</taxon>
        <taxon>Apocrita</taxon>
        <taxon>Aculeata</taxon>
        <taxon>Formicoidea</taxon>
        <taxon>Formicidae</taxon>
        <taxon>Formicinae</taxon>
        <taxon>Lasius</taxon>
        <taxon>Lasius</taxon>
    </lineage>
</organism>
<keyword evidence="6 7" id="KW-0472">Membrane</keyword>
<feature type="transmembrane region" description="Helical" evidence="7">
    <location>
        <begin position="159"/>
        <end position="179"/>
    </location>
</feature>
<feature type="transmembrane region" description="Helical" evidence="7">
    <location>
        <begin position="6"/>
        <end position="27"/>
    </location>
</feature>
<keyword evidence="4 7" id="KW-0812">Transmembrane</keyword>
<dbReference type="GO" id="GO:0034257">
    <property type="term" value="F:nicotinamide riboside transmembrane transporter activity"/>
    <property type="evidence" value="ECO:0007669"/>
    <property type="project" value="TreeGrafter"/>
</dbReference>
<name>A0A0J7JT01_LASNI</name>
<keyword evidence="5 7" id="KW-1133">Transmembrane helix</keyword>
<feature type="transmembrane region" description="Helical" evidence="7">
    <location>
        <begin position="98"/>
        <end position="115"/>
    </location>
</feature>
<feature type="non-terminal residue" evidence="8">
    <location>
        <position position="182"/>
    </location>
</feature>